<reference evidence="1" key="1">
    <citation type="journal article" date="2021" name="Proc. Natl. Acad. Sci. U.S.A.">
        <title>A Catalog of Tens of Thousands of Viruses from Human Metagenomes Reveals Hidden Associations with Chronic Diseases.</title>
        <authorList>
            <person name="Tisza M.J."/>
            <person name="Buck C.B."/>
        </authorList>
    </citation>
    <scope>NUCLEOTIDE SEQUENCE</scope>
    <source>
        <strain evidence="1">CtD2Q91</strain>
    </source>
</reference>
<sequence length="116" mass="13535">MKYNKSEIMKSAWNLFKMSQKWADSLAFSECLRRAWNAVKKSIENTKKLMSNGCMKVINGVRLGLRRTVAADYTMGWIVTGKTYAARKELKSAGFRWDPESRNWFTTDRKVAEYFC</sequence>
<name>A0A8S5PNR5_9CAUD</name>
<accession>A0A8S5PNR5</accession>
<evidence type="ECO:0000313" key="1">
    <source>
        <dbReference type="EMBL" id="DAE08498.1"/>
    </source>
</evidence>
<organism evidence="1">
    <name type="scientific">Siphoviridae sp. ctD2Q91</name>
    <dbReference type="NCBI Taxonomy" id="2825383"/>
    <lineage>
        <taxon>Viruses</taxon>
        <taxon>Duplodnaviria</taxon>
        <taxon>Heunggongvirae</taxon>
        <taxon>Uroviricota</taxon>
        <taxon>Caudoviricetes</taxon>
    </lineage>
</organism>
<dbReference type="EMBL" id="BK015471">
    <property type="protein sequence ID" value="DAE08498.1"/>
    <property type="molecule type" value="Genomic_DNA"/>
</dbReference>
<proteinExistence type="predicted"/>
<protein>
    <submittedName>
        <fullName evidence="1">Uncharacterized protein</fullName>
    </submittedName>
</protein>